<dbReference type="InterPro" id="IPR016193">
    <property type="entry name" value="Cytidine_deaminase-like"/>
</dbReference>
<keyword evidence="18" id="KW-1185">Reference proteome</keyword>
<gene>
    <name evidence="17" type="ORF">CAUJ_LOCUS8628</name>
</gene>
<reference evidence="17" key="1">
    <citation type="submission" date="2020-10" db="EMBL/GenBank/DDBJ databases">
        <authorList>
            <person name="Kikuchi T."/>
        </authorList>
    </citation>
    <scope>NUCLEOTIDE SEQUENCE</scope>
    <source>
        <strain evidence="17">NKZ352</strain>
    </source>
</reference>
<evidence type="ECO:0000259" key="16">
    <source>
        <dbReference type="PROSITE" id="PS51747"/>
    </source>
</evidence>
<evidence type="ECO:0000256" key="13">
    <source>
        <dbReference type="SAM" id="MobiDB-lite"/>
    </source>
</evidence>
<feature type="region of interest" description="Disordered" evidence="13">
    <location>
        <begin position="320"/>
        <end position="349"/>
    </location>
</feature>
<keyword evidence="8 14" id="KW-1133">Transmembrane helix</keyword>
<dbReference type="Pfam" id="PF03638">
    <property type="entry name" value="TCR"/>
    <property type="match status" value="2"/>
</dbReference>
<dbReference type="PROSITE" id="PS51634">
    <property type="entry name" value="CRC"/>
    <property type="match status" value="1"/>
</dbReference>
<evidence type="ECO:0000256" key="11">
    <source>
        <dbReference type="ARBA" id="ARBA00063165"/>
    </source>
</evidence>
<evidence type="ECO:0000256" key="6">
    <source>
        <dbReference type="ARBA" id="ARBA00022723"/>
    </source>
</evidence>
<evidence type="ECO:0000256" key="9">
    <source>
        <dbReference type="ARBA" id="ARBA00023136"/>
    </source>
</evidence>
<evidence type="ECO:0000256" key="12">
    <source>
        <dbReference type="ARBA" id="ARBA00068998"/>
    </source>
</evidence>
<dbReference type="Gene3D" id="3.40.140.10">
    <property type="entry name" value="Cytidine Deaminase, domain 2"/>
    <property type="match status" value="1"/>
</dbReference>
<dbReference type="PROSITE" id="PS51747">
    <property type="entry name" value="CYT_DCMP_DEAMINASES_2"/>
    <property type="match status" value="1"/>
</dbReference>
<evidence type="ECO:0000256" key="14">
    <source>
        <dbReference type="SAM" id="Phobius"/>
    </source>
</evidence>
<dbReference type="InterPro" id="IPR005172">
    <property type="entry name" value="CRC"/>
</dbReference>
<evidence type="ECO:0000256" key="10">
    <source>
        <dbReference type="ARBA" id="ARBA00023242"/>
    </source>
</evidence>
<feature type="compositionally biased region" description="Polar residues" evidence="13">
    <location>
        <begin position="323"/>
        <end position="334"/>
    </location>
</feature>
<feature type="domain" description="CMP/dCMP-type deaminase" evidence="16">
    <location>
        <begin position="414"/>
        <end position="526"/>
    </location>
</feature>
<dbReference type="GO" id="GO:0005743">
    <property type="term" value="C:mitochondrial inner membrane"/>
    <property type="evidence" value="ECO:0007669"/>
    <property type="project" value="UniProtKB-SubCell"/>
</dbReference>
<dbReference type="InterPro" id="IPR002125">
    <property type="entry name" value="CMP_dCMP_dom"/>
</dbReference>
<evidence type="ECO:0000313" key="17">
    <source>
        <dbReference type="EMBL" id="CAD6192709.1"/>
    </source>
</evidence>
<dbReference type="InterPro" id="IPR016192">
    <property type="entry name" value="APOBEC/CMP_deaminase_Zn-bd"/>
</dbReference>
<sequence>MNGELVEHEPDEEQMVYSHVDSEGNFVEADDVYEEYGGADEYIEINGQFIAHRPQSMVLPRNNVMASTSQAQYSQIPRQPRPISLPPREPHVFAMRGSNMFRLERQQGTPASQSGSVSPQLQQSSSTGELLSSIKTEPDIPTNGYASAAAAEFMSRRQELYAKKAPGNKMKKRSLPGQRKPCNCTKSMCLKLYCDCFANGEFCRDCNCKDCHNNIQYEDDRSRAIKQSLERNPNAFKPKIGIARSGNTDIERLHQKGCHCKKSGCLKNYCECYEAKVPCTDRCKCKGCQNTEMDRAGKYKDSTLRGASALLSLANAATTSISDSRPSSGLSNNSEDTDERDSNTEKNPRSFPWFYMTDEVVEAATLCMVAQAEEALSSKGANRQTEAEALEQMEKLVIREFGHCLDQIIGTSSSKDRQHLERAFTLAQEALDCDEVPVGCVFVRNGEEVGYGRNDVNRTRDPTAHAEMVAIRRMEENFEDVELILRECVLYVTLEPCVMCASGLYQLGIRKMIYGAENARFGGVRSVGNAEKYKMKDDIEIVSGIDAERSIQMLKAFYDKQNPFAPPEKRKIKKKNLDDTVDCVVADEKLIAKFCCFTPNSTVILAPKTAQSLSNALRRLSTTNYCSTTPSSSKTTPSIRWLSSGGIGGRGAKRKNRDAMFYVVSIGVVAIGLTFAAIPAYRIFCEQTSFGGLTQVAKDFEKIAQMKKVEDRLIRVQFNSDVPSSMRWEFKPLQHEIYVHPGETALAFYTARNPTDRPIVGISSYNLTPFQAAYYFNKIQCFCFEEQILNPGEQVDLPVFFFIDPDYANDPALEYLDNILLSYTFFEAKSGLQLPSPFDPNNRPAVDLGKVSKTVKEERHVQPMPA</sequence>
<feature type="domain" description="CRC" evidence="15">
    <location>
        <begin position="178"/>
        <end position="293"/>
    </location>
</feature>
<dbReference type="HAMAP" id="MF_00155">
    <property type="entry name" value="CtaG"/>
    <property type="match status" value="1"/>
</dbReference>
<evidence type="ECO:0000256" key="1">
    <source>
        <dbReference type="ARBA" id="ARBA00004007"/>
    </source>
</evidence>
<evidence type="ECO:0000256" key="7">
    <source>
        <dbReference type="ARBA" id="ARBA00022833"/>
    </source>
</evidence>
<comment type="caution">
    <text evidence="17">The sequence shown here is derived from an EMBL/GenBank/DDBJ whole genome shotgun (WGS) entry which is preliminary data.</text>
</comment>
<dbReference type="PANTHER" id="PTHR21320:SF3">
    <property type="entry name" value="CYTOCHROME C OXIDASE ASSEMBLY PROTEIN COX11, MITOCHONDRIAL-RELATED"/>
    <property type="match status" value="1"/>
</dbReference>
<comment type="subcellular location">
    <subcellularLocation>
        <location evidence="3">Mitochondrion inner membrane</location>
        <topology evidence="3">Single-pass membrane protein</topology>
        <orientation evidence="3">Intermembrane side</orientation>
    </subcellularLocation>
    <subcellularLocation>
        <location evidence="2">Nucleus</location>
    </subcellularLocation>
</comment>
<evidence type="ECO:0000256" key="8">
    <source>
        <dbReference type="ARBA" id="ARBA00022989"/>
    </source>
</evidence>
<evidence type="ECO:0000256" key="4">
    <source>
        <dbReference type="ARBA" id="ARBA00007267"/>
    </source>
</evidence>
<protein>
    <recommendedName>
        <fullName evidence="12">Cytochrome c oxidase assembly protein COX11, mitochondrial</fullName>
    </recommendedName>
</protein>
<feature type="region of interest" description="Disordered" evidence="13">
    <location>
        <begin position="106"/>
        <end position="139"/>
    </location>
</feature>
<dbReference type="GO" id="GO:0008270">
    <property type="term" value="F:zinc ion binding"/>
    <property type="evidence" value="ECO:0007669"/>
    <property type="project" value="InterPro"/>
</dbReference>
<dbReference type="SMART" id="SM01114">
    <property type="entry name" value="CXC"/>
    <property type="match status" value="2"/>
</dbReference>
<dbReference type="FunFam" id="2.60.370.10:FF:000001">
    <property type="entry name" value="COX11 cytochrome c oxidase assembly homolog"/>
    <property type="match status" value="1"/>
</dbReference>
<comment type="function">
    <text evidence="1">Exerts its effect at some terminal stage of cytochrome c oxidase synthesis, probably by being involved in the insertion of the copper B into subunit I.</text>
</comment>
<dbReference type="SUPFAM" id="SSF110111">
    <property type="entry name" value="Ctag/Cox11"/>
    <property type="match status" value="1"/>
</dbReference>
<dbReference type="InterPro" id="IPR023471">
    <property type="entry name" value="CtaG/Cox11_dom_sf"/>
</dbReference>
<evidence type="ECO:0000313" key="18">
    <source>
        <dbReference type="Proteomes" id="UP000835052"/>
    </source>
</evidence>
<evidence type="ECO:0000256" key="5">
    <source>
        <dbReference type="ARBA" id="ARBA00022692"/>
    </source>
</evidence>
<dbReference type="OrthoDB" id="1704689at2759"/>
<dbReference type="Pfam" id="PF00383">
    <property type="entry name" value="dCMP_cyt_deam_1"/>
    <property type="match status" value="1"/>
</dbReference>
<dbReference type="Proteomes" id="UP000835052">
    <property type="component" value="Unassembled WGS sequence"/>
</dbReference>
<keyword evidence="6" id="KW-0479">Metal-binding</keyword>
<feature type="transmembrane region" description="Helical" evidence="14">
    <location>
        <begin position="659"/>
        <end position="681"/>
    </location>
</feature>
<name>A0A8S1H9F4_9PELO</name>
<evidence type="ECO:0000259" key="15">
    <source>
        <dbReference type="PROSITE" id="PS51634"/>
    </source>
</evidence>
<dbReference type="Pfam" id="PF04442">
    <property type="entry name" value="CtaG_Cox11"/>
    <property type="match status" value="1"/>
</dbReference>
<dbReference type="Gene3D" id="2.60.370.10">
    <property type="entry name" value="Ctag/Cox11"/>
    <property type="match status" value="1"/>
</dbReference>
<keyword evidence="5 14" id="KW-0812">Transmembrane</keyword>
<dbReference type="GO" id="GO:0005634">
    <property type="term" value="C:nucleus"/>
    <property type="evidence" value="ECO:0007669"/>
    <property type="project" value="UniProtKB-SubCell"/>
</dbReference>
<dbReference type="AlphaFoldDB" id="A0A8S1H9F4"/>
<accession>A0A8S1H9F4</accession>
<dbReference type="GO" id="GO:0016787">
    <property type="term" value="F:hydrolase activity"/>
    <property type="evidence" value="ECO:0007669"/>
    <property type="project" value="InterPro"/>
</dbReference>
<evidence type="ECO:0000256" key="3">
    <source>
        <dbReference type="ARBA" id="ARBA00004243"/>
    </source>
</evidence>
<dbReference type="PROSITE" id="PS00903">
    <property type="entry name" value="CYT_DCMP_DEAMINASES_1"/>
    <property type="match status" value="1"/>
</dbReference>
<dbReference type="EMBL" id="CAJGYM010000029">
    <property type="protein sequence ID" value="CAD6192709.1"/>
    <property type="molecule type" value="Genomic_DNA"/>
</dbReference>
<dbReference type="CDD" id="cd01285">
    <property type="entry name" value="nucleoside_deaminase"/>
    <property type="match status" value="1"/>
</dbReference>
<comment type="similarity">
    <text evidence="4">Belongs to the lin-54 family.</text>
</comment>
<proteinExistence type="inferred from homology"/>
<dbReference type="InterPro" id="IPR007533">
    <property type="entry name" value="Cyt_c_oxidase_assmbl_CtaG"/>
</dbReference>
<comment type="subunit">
    <text evidence="11">Interacts with CNNM4/ACDP4. Interacts with RANBP2.</text>
</comment>
<keyword evidence="10" id="KW-0539">Nucleus</keyword>
<feature type="compositionally biased region" description="Polar residues" evidence="13">
    <location>
        <begin position="106"/>
        <end position="135"/>
    </location>
</feature>
<dbReference type="SUPFAM" id="SSF53927">
    <property type="entry name" value="Cytidine deaminase-like"/>
    <property type="match status" value="1"/>
</dbReference>
<dbReference type="InterPro" id="IPR033467">
    <property type="entry name" value="Tesmin/TSO1-like_CXC"/>
</dbReference>
<evidence type="ECO:0000256" key="2">
    <source>
        <dbReference type="ARBA" id="ARBA00004123"/>
    </source>
</evidence>
<keyword evidence="9 14" id="KW-0472">Membrane</keyword>
<organism evidence="17 18">
    <name type="scientific">Caenorhabditis auriculariae</name>
    <dbReference type="NCBI Taxonomy" id="2777116"/>
    <lineage>
        <taxon>Eukaryota</taxon>
        <taxon>Metazoa</taxon>
        <taxon>Ecdysozoa</taxon>
        <taxon>Nematoda</taxon>
        <taxon>Chromadorea</taxon>
        <taxon>Rhabditida</taxon>
        <taxon>Rhabditina</taxon>
        <taxon>Rhabditomorpha</taxon>
        <taxon>Rhabditoidea</taxon>
        <taxon>Rhabditidae</taxon>
        <taxon>Peloderinae</taxon>
        <taxon>Caenorhabditis</taxon>
    </lineage>
</organism>
<dbReference type="PANTHER" id="PTHR21320">
    <property type="entry name" value="CYTOCHROME C OXIDASE ASSEMBLY PROTEIN COX11-RELATED"/>
    <property type="match status" value="1"/>
</dbReference>
<keyword evidence="7" id="KW-0862">Zinc</keyword>
<dbReference type="NCBIfam" id="NF003465">
    <property type="entry name" value="PRK05089.1"/>
    <property type="match status" value="1"/>
</dbReference>
<dbReference type="GO" id="GO:0005507">
    <property type="term" value="F:copper ion binding"/>
    <property type="evidence" value="ECO:0007669"/>
    <property type="project" value="InterPro"/>
</dbReference>